<name>A0A495JDN6_9ACTN</name>
<dbReference type="InterPro" id="IPR027417">
    <property type="entry name" value="P-loop_NTPase"/>
</dbReference>
<keyword evidence="3" id="KW-0677">Repeat</keyword>
<dbReference type="Gene3D" id="1.10.10.10">
    <property type="entry name" value="Winged helix-like DNA-binding domain superfamily/Winged helix DNA-binding domain"/>
    <property type="match status" value="1"/>
</dbReference>
<organism evidence="7 8">
    <name type="scientific">Micromonospora pisi</name>
    <dbReference type="NCBI Taxonomy" id="589240"/>
    <lineage>
        <taxon>Bacteria</taxon>
        <taxon>Bacillati</taxon>
        <taxon>Actinomycetota</taxon>
        <taxon>Actinomycetes</taxon>
        <taxon>Micromonosporales</taxon>
        <taxon>Micromonosporaceae</taxon>
        <taxon>Micromonospora</taxon>
    </lineage>
</organism>
<dbReference type="InterPro" id="IPR001680">
    <property type="entry name" value="WD40_rpt"/>
</dbReference>
<feature type="repeat" description="WD" evidence="4">
    <location>
        <begin position="922"/>
        <end position="963"/>
    </location>
</feature>
<feature type="repeat" description="WD" evidence="4">
    <location>
        <begin position="841"/>
        <end position="881"/>
    </location>
</feature>
<evidence type="ECO:0000313" key="8">
    <source>
        <dbReference type="Proteomes" id="UP000277671"/>
    </source>
</evidence>
<proteinExistence type="inferred from homology"/>
<evidence type="ECO:0000259" key="6">
    <source>
        <dbReference type="SMART" id="SM00382"/>
    </source>
</evidence>
<protein>
    <submittedName>
        <fullName evidence="7">WD-40 repeat-containing protein</fullName>
    </submittedName>
</protein>
<dbReference type="PRINTS" id="PR00600">
    <property type="entry name" value="PP2APR55"/>
</dbReference>
<dbReference type="InterPro" id="IPR036322">
    <property type="entry name" value="WD40_repeat_dom_sf"/>
</dbReference>
<feature type="repeat" description="WD" evidence="4">
    <location>
        <begin position="964"/>
        <end position="1005"/>
    </location>
</feature>
<dbReference type="Gene3D" id="1.25.40.370">
    <property type="match status" value="1"/>
</dbReference>
<dbReference type="Gene3D" id="2.130.10.10">
    <property type="entry name" value="YVTN repeat-like/Quinoprotein amine dehydrogenase"/>
    <property type="match status" value="5"/>
</dbReference>
<dbReference type="InterPro" id="IPR036388">
    <property type="entry name" value="WH-like_DNA-bd_sf"/>
</dbReference>
<dbReference type="PRINTS" id="PR00320">
    <property type="entry name" value="GPROTEINBRPT"/>
</dbReference>
<dbReference type="PANTHER" id="PTHR44129">
    <property type="entry name" value="WD REPEAT-CONTAINING PROTEIN POP1"/>
    <property type="match status" value="1"/>
</dbReference>
<feature type="repeat" description="WD" evidence="4">
    <location>
        <begin position="757"/>
        <end position="798"/>
    </location>
</feature>
<feature type="repeat" description="WD" evidence="4">
    <location>
        <begin position="589"/>
        <end position="630"/>
    </location>
</feature>
<evidence type="ECO:0000256" key="5">
    <source>
        <dbReference type="SAM" id="Phobius"/>
    </source>
</evidence>
<dbReference type="GO" id="GO:0005829">
    <property type="term" value="C:cytosol"/>
    <property type="evidence" value="ECO:0007669"/>
    <property type="project" value="UniProtKB-ARBA"/>
</dbReference>
<dbReference type="EMBL" id="RBKT01000001">
    <property type="protein sequence ID" value="RKR86179.1"/>
    <property type="molecule type" value="Genomic_DNA"/>
</dbReference>
<dbReference type="InterPro" id="IPR020472">
    <property type="entry name" value="WD40_PAC1"/>
</dbReference>
<dbReference type="InterPro" id="IPR003593">
    <property type="entry name" value="AAA+_ATPase"/>
</dbReference>
<comment type="caution">
    <text evidence="7">The sequence shown here is derived from an EMBL/GenBank/DDBJ whole genome shotgun (WGS) entry which is preliminary data.</text>
</comment>
<evidence type="ECO:0000256" key="3">
    <source>
        <dbReference type="ARBA" id="ARBA00022737"/>
    </source>
</evidence>
<dbReference type="InterPro" id="IPR002182">
    <property type="entry name" value="NB-ARC"/>
</dbReference>
<dbReference type="PROSITE" id="PS50082">
    <property type="entry name" value="WD_REPEATS_2"/>
    <property type="match status" value="11"/>
</dbReference>
<dbReference type="SUPFAM" id="SSF52540">
    <property type="entry name" value="P-loop containing nucleoside triphosphate hydrolases"/>
    <property type="match status" value="1"/>
</dbReference>
<evidence type="ECO:0000256" key="4">
    <source>
        <dbReference type="PROSITE-ProRule" id="PRU00221"/>
    </source>
</evidence>
<dbReference type="SMART" id="SM00320">
    <property type="entry name" value="WD40"/>
    <property type="match status" value="14"/>
</dbReference>
<feature type="repeat" description="WD" evidence="4">
    <location>
        <begin position="1048"/>
        <end position="1089"/>
    </location>
</feature>
<keyword evidence="8" id="KW-1185">Reference proteome</keyword>
<dbReference type="InterPro" id="IPR000009">
    <property type="entry name" value="PP2A_PR55"/>
</dbReference>
<dbReference type="Gene3D" id="3.40.50.300">
    <property type="entry name" value="P-loop containing nucleotide triphosphate hydrolases"/>
    <property type="match status" value="1"/>
</dbReference>
<dbReference type="InterPro" id="IPR019775">
    <property type="entry name" value="WD40_repeat_CS"/>
</dbReference>
<feature type="repeat" description="WD" evidence="4">
    <location>
        <begin position="1006"/>
        <end position="1047"/>
    </location>
</feature>
<dbReference type="GO" id="GO:0019888">
    <property type="term" value="F:protein phosphatase regulator activity"/>
    <property type="evidence" value="ECO:0007669"/>
    <property type="project" value="InterPro"/>
</dbReference>
<comment type="similarity">
    <text evidence="1">Belongs to the phosphatase 2A regulatory subunit B family.</text>
</comment>
<keyword evidence="5" id="KW-1133">Transmembrane helix</keyword>
<dbReference type="InterPro" id="IPR015943">
    <property type="entry name" value="WD40/YVTN_repeat-like_dom_sf"/>
</dbReference>
<dbReference type="AlphaFoldDB" id="A0A495JDN6"/>
<feature type="repeat" description="WD" evidence="4">
    <location>
        <begin position="631"/>
        <end position="672"/>
    </location>
</feature>
<dbReference type="Pfam" id="PF00400">
    <property type="entry name" value="WD40"/>
    <property type="match status" value="12"/>
</dbReference>
<feature type="domain" description="AAA+ ATPase" evidence="6">
    <location>
        <begin position="123"/>
        <end position="258"/>
    </location>
</feature>
<sequence>MDGMASDQLQGSRARRRLSRNVLLAGGPIVAAAAGILTNLATSTWNWWLAIGLAVAILVAVLLAFGLDSQATAAATGVMDLVPPEAMSPRTPAMARAPLANTVPRPELTDMVWRLLAPYGAATPGVLSIEGPGGFGKTTLAMLLCHDSQVADRYPGGVLWATVGDRTTRVGLAGEVGRLCEALSGTSPGTADPLVAGQRLAELLAERAPMLMVVDDVWRADQLDPFLIGGPQCQRLVLTRNAGVAPAGAARVYVNAMTADQAAQALVAGERGITAATLARLLALTGRWPVLVGLAAGTIEAYAMDGATGEAAAVWVADQLTRHGPTGVDVDDASSRDRAVAATLATSLRLLSDTERDCYADLAVLPPQAVADEEALGLLWAARGVEGAQVAAVQRKLVRLRLAIGRWSVEDRPALQLHDVIGEYLRHGLNLPELTARHRRFVDAARGLLPSTTLGWRGAWWELTPSSRYVWDNLAFHLVAAGYDREAAATLCDLRWVEARTRNAGTAAAAVSDLEHVAAPTGPALRTALSRIGQLLTPVEPPTVLGATLASQLAAVPGLEDLVVGYETHLPRPRLANRWPLPRADHEQLDRHSAGVEYLAVSPGGRIVATASSDTTVRLWRTEDGTHLGVLRGHTDLVLGCDFSPDGGMLATASADGTVRIWDPRTQTHLRTFRIHEGRVHACRFTPDGTTVVTVGGDGAVRLSRVTDGVLVRESTGHGTRMLNCAVAPDGRTVAFVDAVGTVRAWDADAGVPLFAHAGHEGRVWACEYSPDGRLLATGGEDGTVRIWRMPDGAVLQTLRGHVGKVYDAAFRSDGRLLATAGADRTIRLWDPNGATHLRSLEGHGWEVWACAFAPDGRLLTADGDANLRGWEPTTGLSLFTVDGDPRSVWDCDFSPDGTLLATAGNVDARLRQVSTGRTAQVLDYPDWVASIQFSPDGKMIASGGGSAVVILWDAATRTRRHVLAGHSADLTHCEFSPDSTVLATTARDGTARLWDTATGNVLGVLNSGVYELFCCAFSPDGSTLALSGHNGAVQLWNTTTASHRQALTGHTEDVYHCAFSPDGAFLATGAQDGRLQLWRAATGETHWLHGHTGGISSCSFSPDGTLLASSGYDGMIRLWHVTERRCICALRVGSPLYGCVWRPDGGSLAAAGLHGTYLFDYLP</sequence>
<dbReference type="GO" id="GO:0000159">
    <property type="term" value="C:protein phosphatase type 2A complex"/>
    <property type="evidence" value="ECO:0007669"/>
    <property type="project" value="InterPro"/>
</dbReference>
<evidence type="ECO:0000256" key="2">
    <source>
        <dbReference type="ARBA" id="ARBA00022574"/>
    </source>
</evidence>
<dbReference type="InterPro" id="IPR050349">
    <property type="entry name" value="WD_LIS1/nudF_dynein_reg"/>
</dbReference>
<keyword evidence="5" id="KW-0812">Transmembrane</keyword>
<feature type="repeat" description="WD" evidence="4">
    <location>
        <begin position="1089"/>
        <end position="1130"/>
    </location>
</feature>
<keyword evidence="5" id="KW-0472">Membrane</keyword>
<dbReference type="SUPFAM" id="SSF50978">
    <property type="entry name" value="WD40 repeat-like"/>
    <property type="match status" value="2"/>
</dbReference>
<keyword evidence="2 4" id="KW-0853">WD repeat</keyword>
<feature type="repeat" description="WD" evidence="4">
    <location>
        <begin position="799"/>
        <end position="840"/>
    </location>
</feature>
<accession>A0A495JDN6</accession>
<evidence type="ECO:0000256" key="1">
    <source>
        <dbReference type="ARBA" id="ARBA00008259"/>
    </source>
</evidence>
<dbReference type="SMART" id="SM00382">
    <property type="entry name" value="AAA"/>
    <property type="match status" value="1"/>
</dbReference>
<dbReference type="PROSITE" id="PS00678">
    <property type="entry name" value="WD_REPEATS_1"/>
    <property type="match status" value="2"/>
</dbReference>
<reference evidence="7 8" key="1">
    <citation type="submission" date="2018-10" db="EMBL/GenBank/DDBJ databases">
        <title>Sequencing the genomes of 1000 actinobacteria strains.</title>
        <authorList>
            <person name="Klenk H.-P."/>
        </authorList>
    </citation>
    <scope>NUCLEOTIDE SEQUENCE [LARGE SCALE GENOMIC DNA]</scope>
    <source>
        <strain evidence="7 8">DSM 45175</strain>
    </source>
</reference>
<gene>
    <name evidence="7" type="ORF">BDK92_0401</name>
</gene>
<dbReference type="Pfam" id="PF00931">
    <property type="entry name" value="NB-ARC"/>
    <property type="match status" value="1"/>
</dbReference>
<evidence type="ECO:0000313" key="7">
    <source>
        <dbReference type="EMBL" id="RKR86179.1"/>
    </source>
</evidence>
<dbReference type="GO" id="GO:0043531">
    <property type="term" value="F:ADP binding"/>
    <property type="evidence" value="ECO:0007669"/>
    <property type="project" value="InterPro"/>
</dbReference>
<dbReference type="PROSITE" id="PS50294">
    <property type="entry name" value="WD_REPEATS_REGION"/>
    <property type="match status" value="8"/>
</dbReference>
<feature type="transmembrane region" description="Helical" evidence="5">
    <location>
        <begin position="47"/>
        <end position="67"/>
    </location>
</feature>
<feature type="repeat" description="WD" evidence="4">
    <location>
        <begin position="673"/>
        <end position="703"/>
    </location>
</feature>
<dbReference type="Proteomes" id="UP000277671">
    <property type="component" value="Unassembled WGS sequence"/>
</dbReference>
<dbReference type="CDD" id="cd00200">
    <property type="entry name" value="WD40"/>
    <property type="match status" value="2"/>
</dbReference>
<feature type="transmembrane region" description="Helical" evidence="5">
    <location>
        <begin position="21"/>
        <end position="41"/>
    </location>
</feature>